<evidence type="ECO:0000256" key="5">
    <source>
        <dbReference type="PROSITE-ProRule" id="PRU01213"/>
    </source>
</evidence>
<evidence type="ECO:0000259" key="7">
    <source>
        <dbReference type="PROSITE" id="PS51866"/>
    </source>
</evidence>
<evidence type="ECO:0000256" key="1">
    <source>
        <dbReference type="ARBA" id="ARBA00022448"/>
    </source>
</evidence>
<keyword evidence="4 8" id="KW-0067">ATP-binding</keyword>
<dbReference type="PROSITE" id="PS50893">
    <property type="entry name" value="ABC_TRANSPORTER_2"/>
    <property type="match status" value="1"/>
</dbReference>
<dbReference type="EMBL" id="DRTT01000002">
    <property type="protein sequence ID" value="HHF97868.1"/>
    <property type="molecule type" value="Genomic_DNA"/>
</dbReference>
<evidence type="ECO:0000256" key="2">
    <source>
        <dbReference type="ARBA" id="ARBA00022505"/>
    </source>
</evidence>
<dbReference type="AlphaFoldDB" id="A0A7V5HXS0"/>
<accession>A0A7V5HXS0</accession>
<dbReference type="InterPro" id="IPR027417">
    <property type="entry name" value="P-loop_NTPase"/>
</dbReference>
<evidence type="ECO:0000256" key="3">
    <source>
        <dbReference type="ARBA" id="ARBA00022741"/>
    </source>
</evidence>
<proteinExistence type="predicted"/>
<dbReference type="GO" id="GO:0015689">
    <property type="term" value="P:molybdate ion transport"/>
    <property type="evidence" value="ECO:0007669"/>
    <property type="project" value="InterPro"/>
</dbReference>
<dbReference type="InterPro" id="IPR003439">
    <property type="entry name" value="ABC_transporter-like_ATP-bd"/>
</dbReference>
<gene>
    <name evidence="8" type="ORF">ENL39_00045</name>
</gene>
<dbReference type="PROSITE" id="PS00211">
    <property type="entry name" value="ABC_TRANSPORTER_1"/>
    <property type="match status" value="1"/>
</dbReference>
<dbReference type="PROSITE" id="PS51866">
    <property type="entry name" value="MOP"/>
    <property type="match status" value="1"/>
</dbReference>
<dbReference type="GO" id="GO:0016887">
    <property type="term" value="F:ATP hydrolysis activity"/>
    <property type="evidence" value="ECO:0007669"/>
    <property type="project" value="InterPro"/>
</dbReference>
<dbReference type="Pfam" id="PF03459">
    <property type="entry name" value="TOBE"/>
    <property type="match status" value="1"/>
</dbReference>
<dbReference type="SUPFAM" id="SSF50331">
    <property type="entry name" value="MOP-like"/>
    <property type="match status" value="1"/>
</dbReference>
<sequence>MIKIENLCVDFPIFSLRNINLFIKKGEFFVLLGPTGAGKTVLLEAIAGLIPVKRGKIYIGGRDVTDSPPEKRDVSILYQDLALFPHLTVLGNIKYGLRFKKNNPVRAKKIMSELIEKLHLAPLLNRLPETLSGGEKQRVALARALVVEPCVLLLDEPLSSLDPSFREEVREYLKRLHQDTGITFFMVTHDFEDVLYLATKAAMMNQGEIEQVGEVSDIFQKPSSHFVANFVRAKNILSGELVEKKGHIFIDTGNIKVEVTNCNLESGREKVYFTVRPEDIVISRNPLSSSARNLLFGRVQEILHRGPVLYVTVDVGEKITALITKASFEEMELRKGDKVFLAFKATAVHVFV</sequence>
<feature type="domain" description="Mop" evidence="7">
    <location>
        <begin position="288"/>
        <end position="352"/>
    </location>
</feature>
<keyword evidence="3" id="KW-0547">Nucleotide-binding</keyword>
<feature type="domain" description="ABC transporter" evidence="6">
    <location>
        <begin position="2"/>
        <end position="231"/>
    </location>
</feature>
<comment type="caution">
    <text evidence="8">The sequence shown here is derived from an EMBL/GenBank/DDBJ whole genome shotgun (WGS) entry which is preliminary data.</text>
</comment>
<keyword evidence="1" id="KW-0813">Transport</keyword>
<dbReference type="Gene3D" id="2.40.50.100">
    <property type="match status" value="1"/>
</dbReference>
<dbReference type="Proteomes" id="UP000886070">
    <property type="component" value="Unassembled WGS sequence"/>
</dbReference>
<keyword evidence="2 5" id="KW-0500">Molybdenum</keyword>
<dbReference type="InterPro" id="IPR008995">
    <property type="entry name" value="Mo/tungstate-bd_C_term_dom"/>
</dbReference>
<dbReference type="InterPro" id="IPR003593">
    <property type="entry name" value="AAA+_ATPase"/>
</dbReference>
<organism evidence="8">
    <name type="scientific">Aerophobetes bacterium</name>
    <dbReference type="NCBI Taxonomy" id="2030807"/>
    <lineage>
        <taxon>Bacteria</taxon>
        <taxon>Candidatus Aerophobota</taxon>
    </lineage>
</organism>
<dbReference type="SMART" id="SM00382">
    <property type="entry name" value="AAA"/>
    <property type="match status" value="1"/>
</dbReference>
<dbReference type="PANTHER" id="PTHR42781">
    <property type="entry name" value="SPERMIDINE/PUTRESCINE IMPORT ATP-BINDING PROTEIN POTA"/>
    <property type="match status" value="1"/>
</dbReference>
<name>A0A7V5HXS0_UNCAE</name>
<evidence type="ECO:0000313" key="8">
    <source>
        <dbReference type="EMBL" id="HHF97868.1"/>
    </source>
</evidence>
<dbReference type="Gene3D" id="3.40.50.300">
    <property type="entry name" value="P-loop containing nucleotide triphosphate hydrolases"/>
    <property type="match status" value="1"/>
</dbReference>
<dbReference type="PANTHER" id="PTHR42781:SF4">
    <property type="entry name" value="SPERMIDINE_PUTRESCINE IMPORT ATP-BINDING PROTEIN POTA"/>
    <property type="match status" value="1"/>
</dbReference>
<dbReference type="InterPro" id="IPR017871">
    <property type="entry name" value="ABC_transporter-like_CS"/>
</dbReference>
<dbReference type="InterPro" id="IPR004606">
    <property type="entry name" value="Mop_domain"/>
</dbReference>
<evidence type="ECO:0000259" key="6">
    <source>
        <dbReference type="PROSITE" id="PS50893"/>
    </source>
</evidence>
<dbReference type="GO" id="GO:0005524">
    <property type="term" value="F:ATP binding"/>
    <property type="evidence" value="ECO:0007669"/>
    <property type="project" value="UniProtKB-KW"/>
</dbReference>
<dbReference type="GO" id="GO:0015697">
    <property type="term" value="P:quaternary ammonium group transport"/>
    <property type="evidence" value="ECO:0007669"/>
    <property type="project" value="UniProtKB-ARBA"/>
</dbReference>
<dbReference type="InterPro" id="IPR005116">
    <property type="entry name" value="Transp-assoc_OB_typ1"/>
</dbReference>
<evidence type="ECO:0000256" key="4">
    <source>
        <dbReference type="ARBA" id="ARBA00022840"/>
    </source>
</evidence>
<reference evidence="8" key="1">
    <citation type="journal article" date="2020" name="mSystems">
        <title>Genome- and Community-Level Interaction Insights into Carbon Utilization and Element Cycling Functions of Hydrothermarchaeota in Hydrothermal Sediment.</title>
        <authorList>
            <person name="Zhou Z."/>
            <person name="Liu Y."/>
            <person name="Xu W."/>
            <person name="Pan J."/>
            <person name="Luo Z.H."/>
            <person name="Li M."/>
        </authorList>
    </citation>
    <scope>NUCLEOTIDE SEQUENCE [LARGE SCALE GENOMIC DNA]</scope>
    <source>
        <strain evidence="8">HyVt-92</strain>
    </source>
</reference>
<dbReference type="SUPFAM" id="SSF52540">
    <property type="entry name" value="P-loop containing nucleoside triphosphate hydrolases"/>
    <property type="match status" value="1"/>
</dbReference>
<protein>
    <submittedName>
        <fullName evidence="8">ABC transporter ATP-binding protein</fullName>
    </submittedName>
</protein>
<dbReference type="Pfam" id="PF00005">
    <property type="entry name" value="ABC_tran"/>
    <property type="match status" value="1"/>
</dbReference>
<dbReference type="FunFam" id="3.40.50.300:FF:000425">
    <property type="entry name" value="Probable ABC transporter, ATP-binding subunit"/>
    <property type="match status" value="1"/>
</dbReference>
<dbReference type="InterPro" id="IPR050093">
    <property type="entry name" value="ABC_SmlMolc_Importer"/>
</dbReference>